<dbReference type="EMBL" id="JBHRZG010000012">
    <property type="protein sequence ID" value="MFC3833654.1"/>
    <property type="molecule type" value="Genomic_DNA"/>
</dbReference>
<evidence type="ECO:0000313" key="2">
    <source>
        <dbReference type="EMBL" id="MFC3833654.1"/>
    </source>
</evidence>
<name>A0ABV7Z9G1_9DEIO</name>
<dbReference type="Proteomes" id="UP001595803">
    <property type="component" value="Unassembled WGS sequence"/>
</dbReference>
<accession>A0ABV7Z9G1</accession>
<gene>
    <name evidence="2" type="ORF">ACFOSB_12365</name>
</gene>
<proteinExistence type="predicted"/>
<feature type="region of interest" description="Disordered" evidence="1">
    <location>
        <begin position="83"/>
        <end position="103"/>
    </location>
</feature>
<organism evidence="2 3">
    <name type="scientific">Deinococcus rufus</name>
    <dbReference type="NCBI Taxonomy" id="2136097"/>
    <lineage>
        <taxon>Bacteria</taxon>
        <taxon>Thermotogati</taxon>
        <taxon>Deinococcota</taxon>
        <taxon>Deinococci</taxon>
        <taxon>Deinococcales</taxon>
        <taxon>Deinococcaceae</taxon>
        <taxon>Deinococcus</taxon>
    </lineage>
</organism>
<dbReference type="RefSeq" id="WP_322474905.1">
    <property type="nucleotide sequence ID" value="NZ_JBHRZG010000012.1"/>
</dbReference>
<evidence type="ECO:0000313" key="3">
    <source>
        <dbReference type="Proteomes" id="UP001595803"/>
    </source>
</evidence>
<protein>
    <submittedName>
        <fullName evidence="2">Uncharacterized protein</fullName>
    </submittedName>
</protein>
<feature type="region of interest" description="Disordered" evidence="1">
    <location>
        <begin position="42"/>
        <end position="64"/>
    </location>
</feature>
<comment type="caution">
    <text evidence="2">The sequence shown here is derived from an EMBL/GenBank/DDBJ whole genome shotgun (WGS) entry which is preliminary data.</text>
</comment>
<sequence>MNMNAWMPLQGHALASLQYGTAMFAAQEKVADIAGVSRHGDLARSPRWPAGPFSGPQPTRAGHHMTRANRTGALDIQTRVMTEAPDPAYGGPGAAPPDHNGDGSLKARLFAGPEPVLTWQEFHNPRGKVCLESWLSGSVIAARPAGP</sequence>
<reference evidence="3" key="1">
    <citation type="journal article" date="2019" name="Int. J. Syst. Evol. Microbiol.">
        <title>The Global Catalogue of Microorganisms (GCM) 10K type strain sequencing project: providing services to taxonomists for standard genome sequencing and annotation.</title>
        <authorList>
            <consortium name="The Broad Institute Genomics Platform"/>
            <consortium name="The Broad Institute Genome Sequencing Center for Infectious Disease"/>
            <person name="Wu L."/>
            <person name="Ma J."/>
        </authorList>
    </citation>
    <scope>NUCLEOTIDE SEQUENCE [LARGE SCALE GENOMIC DNA]</scope>
    <source>
        <strain evidence="3">CCTCC AB 2017081</strain>
    </source>
</reference>
<evidence type="ECO:0000256" key="1">
    <source>
        <dbReference type="SAM" id="MobiDB-lite"/>
    </source>
</evidence>
<keyword evidence="3" id="KW-1185">Reference proteome</keyword>